<evidence type="ECO:0000313" key="3">
    <source>
        <dbReference type="EMBL" id="MSS76962.1"/>
    </source>
</evidence>
<reference evidence="3 4" key="1">
    <citation type="submission" date="2019-08" db="EMBL/GenBank/DDBJ databases">
        <title>In-depth cultivation of the pig gut microbiome towards novel bacterial diversity and tailored functional studies.</title>
        <authorList>
            <person name="Wylensek D."/>
            <person name="Hitch T.C.A."/>
            <person name="Clavel T."/>
        </authorList>
    </citation>
    <scope>NUCLEOTIDE SEQUENCE [LARGE SCALE GENOMIC DNA]</scope>
    <source>
        <strain evidence="3 4">WCA-380-WT-2B</strain>
    </source>
</reference>
<dbReference type="InterPro" id="IPR002901">
    <property type="entry name" value="MGlyc_endo_b_GlcNAc-like_dom"/>
</dbReference>
<dbReference type="InterPro" id="IPR051056">
    <property type="entry name" value="Glycosyl_Hydrolase_73"/>
</dbReference>
<dbReference type="EMBL" id="VULQ01000001">
    <property type="protein sequence ID" value="MSS76962.1"/>
    <property type="molecule type" value="Genomic_DNA"/>
</dbReference>
<evidence type="ECO:0000256" key="1">
    <source>
        <dbReference type="ARBA" id="ARBA00022801"/>
    </source>
</evidence>
<accession>A0A6N7VQ05</accession>
<dbReference type="PANTHER" id="PTHR33308:SF9">
    <property type="entry name" value="PEPTIDOGLYCAN HYDROLASE FLGJ"/>
    <property type="match status" value="1"/>
</dbReference>
<dbReference type="Proteomes" id="UP000441925">
    <property type="component" value="Unassembled WGS sequence"/>
</dbReference>
<dbReference type="GO" id="GO:0004040">
    <property type="term" value="F:amidase activity"/>
    <property type="evidence" value="ECO:0007669"/>
    <property type="project" value="InterPro"/>
</dbReference>
<gene>
    <name evidence="3" type="ORF">FYJ26_00675</name>
</gene>
<protein>
    <submittedName>
        <fullName evidence="3">Endo-beta-N-acetylglucosaminidase</fullName>
    </submittedName>
</protein>
<proteinExistence type="predicted"/>
<keyword evidence="4" id="KW-1185">Reference proteome</keyword>
<name>A0A6N7VQ05_9FIRM</name>
<comment type="caution">
    <text evidence="3">The sequence shown here is derived from an EMBL/GenBank/DDBJ whole genome shotgun (WGS) entry which is preliminary data.</text>
</comment>
<dbReference type="AlphaFoldDB" id="A0A6N7VQ05"/>
<sequence>MFSFLSIVLVLIISSGIESSSFASNSSQRRNKIIRGIEKIDKEALSLEQSKIKRYEKLENDLKEFREKGSENISENSYLYLTNKTDFTADELETGLKNTELLGLGKDFKNAEEKYGVNAILLMAMAKHETGNGNSYLAKEKNNLFGFNAIDQDPINKANHFKTKGESIDYVAKFLKENYLSKDGKFYNGISTASIGKLYASDPYWSEKVDYMIREVSVNILENK</sequence>
<dbReference type="Gene3D" id="1.10.530.10">
    <property type="match status" value="1"/>
</dbReference>
<keyword evidence="1" id="KW-0378">Hydrolase</keyword>
<evidence type="ECO:0000313" key="4">
    <source>
        <dbReference type="Proteomes" id="UP000441925"/>
    </source>
</evidence>
<dbReference type="SMART" id="SM00047">
    <property type="entry name" value="LYZ2"/>
    <property type="match status" value="1"/>
</dbReference>
<feature type="domain" description="Mannosyl-glycoprotein endo-beta-N-acetylglucosamidase-like" evidence="2">
    <location>
        <begin position="93"/>
        <end position="217"/>
    </location>
</feature>
<evidence type="ECO:0000259" key="2">
    <source>
        <dbReference type="SMART" id="SM00047"/>
    </source>
</evidence>
<dbReference type="Pfam" id="PF01832">
    <property type="entry name" value="Glucosaminidase"/>
    <property type="match status" value="1"/>
</dbReference>
<organism evidence="3 4">
    <name type="scientific">Anaerococcus porci</name>
    <dbReference type="NCBI Taxonomy" id="2652269"/>
    <lineage>
        <taxon>Bacteria</taxon>
        <taxon>Bacillati</taxon>
        <taxon>Bacillota</taxon>
        <taxon>Tissierellia</taxon>
        <taxon>Tissierellales</taxon>
        <taxon>Peptoniphilaceae</taxon>
        <taxon>Anaerococcus</taxon>
    </lineage>
</organism>
<dbReference type="PANTHER" id="PTHR33308">
    <property type="entry name" value="PEPTIDOGLYCAN HYDROLASE FLGJ"/>
    <property type="match status" value="1"/>
</dbReference>